<protein>
    <submittedName>
        <fullName evidence="2">Uncharacterized protein</fullName>
    </submittedName>
</protein>
<dbReference type="Proteomes" id="UP000294597">
    <property type="component" value="Unassembled WGS sequence"/>
</dbReference>
<dbReference type="EMBL" id="SMFO01000001">
    <property type="protein sequence ID" value="TDE06816.1"/>
    <property type="molecule type" value="Genomic_DNA"/>
</dbReference>
<evidence type="ECO:0000313" key="2">
    <source>
        <dbReference type="EMBL" id="TDE06816.1"/>
    </source>
</evidence>
<evidence type="ECO:0000313" key="3">
    <source>
        <dbReference type="Proteomes" id="UP000294597"/>
    </source>
</evidence>
<dbReference type="AlphaFoldDB" id="A0A4R5D170"/>
<name>A0A4R5D170_9FLAO</name>
<reference evidence="2 3" key="1">
    <citation type="submission" date="2019-03" db="EMBL/GenBank/DDBJ databases">
        <title>Flavobacterium TSA-D2 sp. nov., isolated from arctic soil.</title>
        <authorList>
            <person name="Chaudhary D.K."/>
        </authorList>
    </citation>
    <scope>NUCLEOTIDE SEQUENCE [LARGE SCALE GENOMIC DNA]</scope>
    <source>
        <strain evidence="2 3">TSA-D2</strain>
    </source>
</reference>
<proteinExistence type="predicted"/>
<organism evidence="2 3">
    <name type="scientific">Flavobacterium hiemivividum</name>
    <dbReference type="NCBI Taxonomy" id="2541734"/>
    <lineage>
        <taxon>Bacteria</taxon>
        <taxon>Pseudomonadati</taxon>
        <taxon>Bacteroidota</taxon>
        <taxon>Flavobacteriia</taxon>
        <taxon>Flavobacteriales</taxon>
        <taxon>Flavobacteriaceae</taxon>
        <taxon>Flavobacterium</taxon>
    </lineage>
</organism>
<sequence>MENLKRKPTTDFSWEAQWQQLYILSENWYSDLHFYKDDLRFLYALIEKYFMKLNHNGNLDEMREIAKELSQENKACEELLDKTALHLKHLAGLIDAPYKYDSHQCRNEHEKLEIEIASFVKKFRKNKKAIFSITEKVMKKEIQKRLTQ</sequence>
<evidence type="ECO:0000256" key="1">
    <source>
        <dbReference type="SAM" id="Coils"/>
    </source>
</evidence>
<gene>
    <name evidence="2" type="ORF">E0F98_00535</name>
</gene>
<keyword evidence="3" id="KW-1185">Reference proteome</keyword>
<keyword evidence="1" id="KW-0175">Coiled coil</keyword>
<feature type="coiled-coil region" evidence="1">
    <location>
        <begin position="52"/>
        <end position="82"/>
    </location>
</feature>
<comment type="caution">
    <text evidence="2">The sequence shown here is derived from an EMBL/GenBank/DDBJ whole genome shotgun (WGS) entry which is preliminary data.</text>
</comment>
<accession>A0A4R5D170</accession>